<dbReference type="Pfam" id="PF00441">
    <property type="entry name" value="Acyl-CoA_dh_1"/>
    <property type="match status" value="1"/>
</dbReference>
<feature type="domain" description="Acyl-CoA dehydrogenase/oxidase C-terminal" evidence="7">
    <location>
        <begin position="229"/>
        <end position="312"/>
    </location>
</feature>
<dbReference type="Gene3D" id="1.10.540.10">
    <property type="entry name" value="Acyl-CoA dehydrogenase/oxidase, N-terminal domain"/>
    <property type="match status" value="1"/>
</dbReference>
<comment type="caution">
    <text evidence="10">The sequence shown here is derived from an EMBL/GenBank/DDBJ whole genome shotgun (WGS) entry which is preliminary data.</text>
</comment>
<reference evidence="10" key="1">
    <citation type="journal article" date="2020" name="mSystems">
        <title>Genome- and Community-Level Interaction Insights into Carbon Utilization and Element Cycling Functions of Hydrothermarchaeota in Hydrothermal Sediment.</title>
        <authorList>
            <person name="Zhou Z."/>
            <person name="Liu Y."/>
            <person name="Xu W."/>
            <person name="Pan J."/>
            <person name="Luo Z.H."/>
            <person name="Li M."/>
        </authorList>
    </citation>
    <scope>NUCLEOTIDE SEQUENCE [LARGE SCALE GENOMIC DNA]</scope>
    <source>
        <strain evidence="10">SpSt-1233</strain>
    </source>
</reference>
<name>A0A7V2ATB6_UNCEI</name>
<dbReference type="InterPro" id="IPR006089">
    <property type="entry name" value="Acyl-CoA_DH_CS"/>
</dbReference>
<dbReference type="Gene3D" id="2.40.110.10">
    <property type="entry name" value="Butyryl-CoA Dehydrogenase, subunit A, domain 2"/>
    <property type="match status" value="1"/>
</dbReference>
<gene>
    <name evidence="10" type="ORF">ENO08_00275</name>
</gene>
<dbReference type="InterPro" id="IPR009075">
    <property type="entry name" value="AcylCo_DH/oxidase_C"/>
</dbReference>
<dbReference type="GO" id="GO:0050660">
    <property type="term" value="F:flavin adenine dinucleotide binding"/>
    <property type="evidence" value="ECO:0007669"/>
    <property type="project" value="InterPro"/>
</dbReference>
<accession>A0A7V2ATB6</accession>
<dbReference type="PANTHER" id="PTHR43884:SF12">
    <property type="entry name" value="ISOVALERYL-COA DEHYDROGENASE, MITOCHONDRIAL-RELATED"/>
    <property type="match status" value="1"/>
</dbReference>
<dbReference type="InterPro" id="IPR036250">
    <property type="entry name" value="AcylCo_DH-like_C"/>
</dbReference>
<dbReference type="EMBL" id="DSEC01000022">
    <property type="protein sequence ID" value="HER42880.1"/>
    <property type="molecule type" value="Genomic_DNA"/>
</dbReference>
<proteinExistence type="inferred from homology"/>
<evidence type="ECO:0000256" key="5">
    <source>
        <dbReference type="ARBA" id="ARBA00023002"/>
    </source>
</evidence>
<evidence type="ECO:0000256" key="1">
    <source>
        <dbReference type="ARBA" id="ARBA00001974"/>
    </source>
</evidence>
<dbReference type="InterPro" id="IPR046373">
    <property type="entry name" value="Acyl-CoA_Oxase/DH_mid-dom_sf"/>
</dbReference>
<comment type="similarity">
    <text evidence="2 6">Belongs to the acyl-CoA dehydrogenase family.</text>
</comment>
<evidence type="ECO:0000256" key="3">
    <source>
        <dbReference type="ARBA" id="ARBA00022630"/>
    </source>
</evidence>
<dbReference type="Pfam" id="PF02770">
    <property type="entry name" value="Acyl-CoA_dh_M"/>
    <property type="match status" value="1"/>
</dbReference>
<dbReference type="Proteomes" id="UP000886069">
    <property type="component" value="Unassembled WGS sequence"/>
</dbReference>
<dbReference type="PANTHER" id="PTHR43884">
    <property type="entry name" value="ACYL-COA DEHYDROGENASE"/>
    <property type="match status" value="1"/>
</dbReference>
<sequence length="313" mass="33533">MRYPLSEEERMIQSTAREFAEHDLSAVAAEINEKGLFPDDIYAKMGELGFMGMTVPEAYGGVGLGNFCLVLALEEISRVCASTSVAMSVHNSLVNWAILKYGSDELRERYLGLLSSGELLGAYALTEPEAGSDVAALRCSAEKKDGEYLLNGTKIFISTGDKAGVIIVFARTDPKDRTHGISAFIVEPGFPGFSVGKTEHKMGLRASTTVELVFDGCRVPAGNLLGAEGEGMKIALAALDGGRIGIATQSVGIAQAALDEAVRFARERKQFGRRIIDFQATRWKIADMATAIEASRLLVYNAARLRDAGGPSA</sequence>
<evidence type="ECO:0000259" key="8">
    <source>
        <dbReference type="Pfam" id="PF02770"/>
    </source>
</evidence>
<dbReference type="InterPro" id="IPR037069">
    <property type="entry name" value="AcylCoA_DH/ox_N_sf"/>
</dbReference>
<feature type="domain" description="Acyl-CoA dehydrogenase/oxidase N-terminal" evidence="9">
    <location>
        <begin position="6"/>
        <end position="118"/>
    </location>
</feature>
<dbReference type="Gene3D" id="1.20.140.10">
    <property type="entry name" value="Butyryl-CoA Dehydrogenase, subunit A, domain 3"/>
    <property type="match status" value="1"/>
</dbReference>
<dbReference type="SUPFAM" id="SSF47203">
    <property type="entry name" value="Acyl-CoA dehydrogenase C-terminal domain-like"/>
    <property type="match status" value="1"/>
</dbReference>
<protein>
    <submittedName>
        <fullName evidence="10">Acyl-CoA dehydrogenase</fullName>
    </submittedName>
</protein>
<dbReference type="PROSITE" id="PS00072">
    <property type="entry name" value="ACYL_COA_DH_1"/>
    <property type="match status" value="1"/>
</dbReference>
<dbReference type="SUPFAM" id="SSF56645">
    <property type="entry name" value="Acyl-CoA dehydrogenase NM domain-like"/>
    <property type="match status" value="1"/>
</dbReference>
<keyword evidence="5 6" id="KW-0560">Oxidoreductase</keyword>
<dbReference type="InterPro" id="IPR013786">
    <property type="entry name" value="AcylCoA_DH/ox_N"/>
</dbReference>
<feature type="non-terminal residue" evidence="10">
    <location>
        <position position="313"/>
    </location>
</feature>
<evidence type="ECO:0000313" key="10">
    <source>
        <dbReference type="EMBL" id="HER42880.1"/>
    </source>
</evidence>
<evidence type="ECO:0000256" key="6">
    <source>
        <dbReference type="RuleBase" id="RU362125"/>
    </source>
</evidence>
<feature type="domain" description="Acyl-CoA oxidase/dehydrogenase middle" evidence="8">
    <location>
        <begin position="122"/>
        <end position="217"/>
    </location>
</feature>
<keyword evidence="4 6" id="KW-0274">FAD</keyword>
<keyword evidence="3 6" id="KW-0285">Flavoprotein</keyword>
<organism evidence="10">
    <name type="scientific">Eiseniibacteriota bacterium</name>
    <dbReference type="NCBI Taxonomy" id="2212470"/>
    <lineage>
        <taxon>Bacteria</taxon>
        <taxon>Candidatus Eiseniibacteriota</taxon>
    </lineage>
</organism>
<dbReference type="FunFam" id="2.40.110.10:FF:000001">
    <property type="entry name" value="Acyl-CoA dehydrogenase, mitochondrial"/>
    <property type="match status" value="1"/>
</dbReference>
<evidence type="ECO:0000256" key="4">
    <source>
        <dbReference type="ARBA" id="ARBA00022827"/>
    </source>
</evidence>
<dbReference type="InterPro" id="IPR006091">
    <property type="entry name" value="Acyl-CoA_Oxase/DH_mid-dom"/>
</dbReference>
<dbReference type="FunFam" id="1.10.540.10:FF:000002">
    <property type="entry name" value="Acyl-CoA dehydrogenase FadE19"/>
    <property type="match status" value="1"/>
</dbReference>
<dbReference type="GO" id="GO:0003995">
    <property type="term" value="F:acyl-CoA dehydrogenase activity"/>
    <property type="evidence" value="ECO:0007669"/>
    <property type="project" value="InterPro"/>
</dbReference>
<evidence type="ECO:0000256" key="2">
    <source>
        <dbReference type="ARBA" id="ARBA00009347"/>
    </source>
</evidence>
<dbReference type="Pfam" id="PF02771">
    <property type="entry name" value="Acyl-CoA_dh_N"/>
    <property type="match status" value="1"/>
</dbReference>
<dbReference type="AlphaFoldDB" id="A0A7V2ATB6"/>
<dbReference type="InterPro" id="IPR009100">
    <property type="entry name" value="AcylCoA_DH/oxidase_NM_dom_sf"/>
</dbReference>
<evidence type="ECO:0000259" key="9">
    <source>
        <dbReference type="Pfam" id="PF02771"/>
    </source>
</evidence>
<comment type="cofactor">
    <cofactor evidence="1 6">
        <name>FAD</name>
        <dbReference type="ChEBI" id="CHEBI:57692"/>
    </cofactor>
</comment>
<evidence type="ECO:0000259" key="7">
    <source>
        <dbReference type="Pfam" id="PF00441"/>
    </source>
</evidence>